<keyword evidence="4" id="KW-1133">Transmembrane helix</keyword>
<dbReference type="EMBL" id="DXDU01000064">
    <property type="protein sequence ID" value="HIY26308.1"/>
    <property type="molecule type" value="Genomic_DNA"/>
</dbReference>
<evidence type="ECO:0000256" key="3">
    <source>
        <dbReference type="ARBA" id="ARBA00022629"/>
    </source>
</evidence>
<dbReference type="Pfam" id="PF00480">
    <property type="entry name" value="ROK"/>
    <property type="match status" value="1"/>
</dbReference>
<comment type="caution">
    <text evidence="5">The sequence shown here is derived from an EMBL/GenBank/DDBJ whole genome shotgun (WGS) entry which is preliminary data.</text>
</comment>
<dbReference type="Proteomes" id="UP000823915">
    <property type="component" value="Unassembled WGS sequence"/>
</dbReference>
<dbReference type="InterPro" id="IPR043129">
    <property type="entry name" value="ATPase_NBD"/>
</dbReference>
<organism evidence="5 6">
    <name type="scientific">Candidatus Acutalibacter pullistercoris</name>
    <dbReference type="NCBI Taxonomy" id="2838418"/>
    <lineage>
        <taxon>Bacteria</taxon>
        <taxon>Bacillati</taxon>
        <taxon>Bacillota</taxon>
        <taxon>Clostridia</taxon>
        <taxon>Eubacteriales</taxon>
        <taxon>Acutalibacteraceae</taxon>
        <taxon>Acutalibacter</taxon>
    </lineage>
</organism>
<evidence type="ECO:0000256" key="2">
    <source>
        <dbReference type="ARBA" id="ARBA00006479"/>
    </source>
</evidence>
<evidence type="ECO:0000256" key="1">
    <source>
        <dbReference type="ARBA" id="ARBA00002486"/>
    </source>
</evidence>
<dbReference type="GO" id="GO:0042732">
    <property type="term" value="P:D-xylose metabolic process"/>
    <property type="evidence" value="ECO:0007669"/>
    <property type="project" value="UniProtKB-KW"/>
</dbReference>
<dbReference type="Gene3D" id="3.30.420.40">
    <property type="match status" value="2"/>
</dbReference>
<proteinExistence type="inferred from homology"/>
<evidence type="ECO:0000313" key="5">
    <source>
        <dbReference type="EMBL" id="HIY26308.1"/>
    </source>
</evidence>
<reference evidence="5" key="2">
    <citation type="submission" date="2021-04" db="EMBL/GenBank/DDBJ databases">
        <authorList>
            <person name="Gilroy R."/>
        </authorList>
    </citation>
    <scope>NUCLEOTIDE SEQUENCE</scope>
    <source>
        <strain evidence="5">1282</strain>
    </source>
</reference>
<gene>
    <name evidence="5" type="ORF">H9838_03940</name>
</gene>
<feature type="transmembrane region" description="Helical" evidence="4">
    <location>
        <begin position="140"/>
        <end position="162"/>
    </location>
</feature>
<evidence type="ECO:0000256" key="4">
    <source>
        <dbReference type="SAM" id="Phobius"/>
    </source>
</evidence>
<evidence type="ECO:0000313" key="6">
    <source>
        <dbReference type="Proteomes" id="UP000823915"/>
    </source>
</evidence>
<accession>A0A9D1YCC8</accession>
<comment type="function">
    <text evidence="1">Transcriptional repressor of xylose-utilizing enzymes.</text>
</comment>
<reference evidence="5" key="1">
    <citation type="journal article" date="2021" name="PeerJ">
        <title>Extensive microbial diversity within the chicken gut microbiome revealed by metagenomics and culture.</title>
        <authorList>
            <person name="Gilroy R."/>
            <person name="Ravi A."/>
            <person name="Getino M."/>
            <person name="Pursley I."/>
            <person name="Horton D.L."/>
            <person name="Alikhan N.F."/>
            <person name="Baker D."/>
            <person name="Gharbi K."/>
            <person name="Hall N."/>
            <person name="Watson M."/>
            <person name="Adriaenssens E.M."/>
            <person name="Foster-Nyarko E."/>
            <person name="Jarju S."/>
            <person name="Secka A."/>
            <person name="Antonio M."/>
            <person name="Oren A."/>
            <person name="Chaudhuri R.R."/>
            <person name="La Ragione R."/>
            <person name="Hildebrand F."/>
            <person name="Pallen M.J."/>
        </authorList>
    </citation>
    <scope>NUCLEOTIDE SEQUENCE</scope>
    <source>
        <strain evidence="5">1282</strain>
    </source>
</reference>
<dbReference type="InterPro" id="IPR000600">
    <property type="entry name" value="ROK"/>
</dbReference>
<dbReference type="SUPFAM" id="SSF46785">
    <property type="entry name" value="Winged helix' DNA-binding domain"/>
    <property type="match status" value="1"/>
</dbReference>
<dbReference type="SUPFAM" id="SSF53067">
    <property type="entry name" value="Actin-like ATPase domain"/>
    <property type="match status" value="1"/>
</dbReference>
<dbReference type="Gene3D" id="1.10.10.10">
    <property type="entry name" value="Winged helix-like DNA-binding domain superfamily/Winged helix DNA-binding domain"/>
    <property type="match status" value="1"/>
</dbReference>
<name>A0A9D1YCC8_9FIRM</name>
<dbReference type="AlphaFoldDB" id="A0A9D1YCC8"/>
<keyword evidence="4" id="KW-0472">Membrane</keyword>
<dbReference type="InterPro" id="IPR036390">
    <property type="entry name" value="WH_DNA-bd_sf"/>
</dbReference>
<keyword evidence="3" id="KW-0859">Xylose metabolism</keyword>
<dbReference type="InterPro" id="IPR036388">
    <property type="entry name" value="WH-like_DNA-bd_sf"/>
</dbReference>
<comment type="similarity">
    <text evidence="2">Belongs to the ROK (NagC/XylR) family.</text>
</comment>
<dbReference type="PANTHER" id="PTHR18964:SF149">
    <property type="entry name" value="BIFUNCTIONAL UDP-N-ACETYLGLUCOSAMINE 2-EPIMERASE_N-ACETYLMANNOSAMINE KINASE"/>
    <property type="match status" value="1"/>
</dbReference>
<dbReference type="PANTHER" id="PTHR18964">
    <property type="entry name" value="ROK (REPRESSOR, ORF, KINASE) FAMILY"/>
    <property type="match status" value="1"/>
</dbReference>
<sequence length="393" mass="43204">MKITQTKDIRAANRWEIMRLVLGRWPISRADIGRRTGLNKATVSTIVKEWLDAGLLRETELGPSEGGRKPILLKPRAETGCALALDLDIRRVGAILTDLSGEKVLAREQFAIGEPDFPQVYGQLCQAVDRLLHRMPQSRYGLVGMGVAVHGVVDLSGLIRFIPRLGWRNVDLRSLLEERYQVPVYLDNDGNLAALAQQELMEGGEGQPYQSLAVVNIGESISAGLITQGEVLRGFHGFANAIGHHTINFDEPVRCSCGKFGCWEQYCSDSAVIAYANSVLPRPIATLEELVELIRHQDPVAKQVMDRFLTYLAVGLTNIIFIFDCQAVAVSSELLSALPYYLPEILGKMVLPITHMEKVELSRLGKSGAILGAAHQAACQFFQDLANQGETTG</sequence>
<keyword evidence="4" id="KW-0812">Transmembrane</keyword>
<keyword evidence="3" id="KW-0119">Carbohydrate metabolism</keyword>
<protein>
    <submittedName>
        <fullName evidence="5">ROK family protein</fullName>
    </submittedName>
</protein>